<evidence type="ECO:0000313" key="4">
    <source>
        <dbReference type="Proteomes" id="UP001150238"/>
    </source>
</evidence>
<protein>
    <submittedName>
        <fullName evidence="3">Uncharacterized protein</fullName>
    </submittedName>
</protein>
<feature type="region of interest" description="Disordered" evidence="1">
    <location>
        <begin position="233"/>
        <end position="268"/>
    </location>
</feature>
<sequence length="331" mass="37169">MCVSPTVTFCVLPVVDCLLTGVIYSSNDDLCILAIDCLVRIIKSGKGLWWETLSDVLAENTYQDLSDVVDLMLNDSPQYREYSSSLSLGQTPTIFPQSPASGFSIQDCFINLILHSIASNPSFKNTLLNTPFCSLFLRHISRHLHPPISMRMDIDLSQSRQTVEQLLSAIAGGNSLYHFSGNTMPRVRKIWEKVLCIFGQCPEVYMPVKPAWFMVSHERCHISCSPEVKSQPSRLIQSPSSVPSQLTSEQSRLEAERKSNQTKQSARREDFLRIASSLGLLPEMSHTDSILKEGSRAEVPRSSRAFQPRKRESDFFHVASELGLMLPLKRS</sequence>
<reference evidence="3" key="2">
    <citation type="journal article" date="2023" name="Proc. Natl. Acad. Sci. U.S.A.">
        <title>A global phylogenomic analysis of the shiitake genus Lentinula.</title>
        <authorList>
            <person name="Sierra-Patev S."/>
            <person name="Min B."/>
            <person name="Naranjo-Ortiz M."/>
            <person name="Looney B."/>
            <person name="Konkel Z."/>
            <person name="Slot J.C."/>
            <person name="Sakamoto Y."/>
            <person name="Steenwyk J.L."/>
            <person name="Rokas A."/>
            <person name="Carro J."/>
            <person name="Camarero S."/>
            <person name="Ferreira P."/>
            <person name="Molpeceres G."/>
            <person name="Ruiz-Duenas F.J."/>
            <person name="Serrano A."/>
            <person name="Henrissat B."/>
            <person name="Drula E."/>
            <person name="Hughes K.W."/>
            <person name="Mata J.L."/>
            <person name="Ishikawa N.K."/>
            <person name="Vargas-Isla R."/>
            <person name="Ushijima S."/>
            <person name="Smith C.A."/>
            <person name="Donoghue J."/>
            <person name="Ahrendt S."/>
            <person name="Andreopoulos W."/>
            <person name="He G."/>
            <person name="LaButti K."/>
            <person name="Lipzen A."/>
            <person name="Ng V."/>
            <person name="Riley R."/>
            <person name="Sandor L."/>
            <person name="Barry K."/>
            <person name="Martinez A.T."/>
            <person name="Xiao Y."/>
            <person name="Gibbons J.G."/>
            <person name="Terashima K."/>
            <person name="Grigoriev I.V."/>
            <person name="Hibbett D."/>
        </authorList>
    </citation>
    <scope>NUCLEOTIDE SEQUENCE</scope>
    <source>
        <strain evidence="3">Sp2 HRB7682 ss15</strain>
    </source>
</reference>
<keyword evidence="2" id="KW-0732">Signal</keyword>
<accession>A0A9W9A2Q7</accession>
<evidence type="ECO:0000256" key="2">
    <source>
        <dbReference type="SAM" id="SignalP"/>
    </source>
</evidence>
<gene>
    <name evidence="3" type="ORF">C8J55DRAFT_520490</name>
</gene>
<feature type="signal peptide" evidence="2">
    <location>
        <begin position="1"/>
        <end position="17"/>
    </location>
</feature>
<dbReference type="Proteomes" id="UP001150238">
    <property type="component" value="Unassembled WGS sequence"/>
</dbReference>
<reference evidence="3" key="1">
    <citation type="submission" date="2022-08" db="EMBL/GenBank/DDBJ databases">
        <authorList>
            <consortium name="DOE Joint Genome Institute"/>
            <person name="Min B."/>
            <person name="Riley R."/>
            <person name="Sierra-Patev S."/>
            <person name="Naranjo-Ortiz M."/>
            <person name="Looney B."/>
            <person name="Konkel Z."/>
            <person name="Slot J.C."/>
            <person name="Sakamoto Y."/>
            <person name="Steenwyk J.L."/>
            <person name="Rokas A."/>
            <person name="Carro J."/>
            <person name="Camarero S."/>
            <person name="Ferreira P."/>
            <person name="Molpeceres G."/>
            <person name="Ruiz-Duenas F.J."/>
            <person name="Serrano A."/>
            <person name="Henrissat B."/>
            <person name="Drula E."/>
            <person name="Hughes K.W."/>
            <person name="Mata J.L."/>
            <person name="Ishikawa N.K."/>
            <person name="Vargas-Isla R."/>
            <person name="Ushijima S."/>
            <person name="Smith C.A."/>
            <person name="Ahrendt S."/>
            <person name="Andreopoulos W."/>
            <person name="He G."/>
            <person name="Labutti K."/>
            <person name="Lipzen A."/>
            <person name="Ng V."/>
            <person name="Sandor L."/>
            <person name="Barry K."/>
            <person name="Martinez A.T."/>
            <person name="Xiao Y."/>
            <person name="Gibbons J.G."/>
            <person name="Terashima K."/>
            <person name="Hibbett D.S."/>
            <person name="Grigoriev I.V."/>
        </authorList>
    </citation>
    <scope>NUCLEOTIDE SEQUENCE</scope>
    <source>
        <strain evidence="3">Sp2 HRB7682 ss15</strain>
    </source>
</reference>
<organism evidence="3 4">
    <name type="scientific">Lentinula lateritia</name>
    <dbReference type="NCBI Taxonomy" id="40482"/>
    <lineage>
        <taxon>Eukaryota</taxon>
        <taxon>Fungi</taxon>
        <taxon>Dikarya</taxon>
        <taxon>Basidiomycota</taxon>
        <taxon>Agaricomycotina</taxon>
        <taxon>Agaricomycetes</taxon>
        <taxon>Agaricomycetidae</taxon>
        <taxon>Agaricales</taxon>
        <taxon>Marasmiineae</taxon>
        <taxon>Omphalotaceae</taxon>
        <taxon>Lentinula</taxon>
    </lineage>
</organism>
<evidence type="ECO:0000313" key="3">
    <source>
        <dbReference type="EMBL" id="KAJ4472592.1"/>
    </source>
</evidence>
<evidence type="ECO:0000256" key="1">
    <source>
        <dbReference type="SAM" id="MobiDB-lite"/>
    </source>
</evidence>
<comment type="caution">
    <text evidence="3">The sequence shown here is derived from an EMBL/GenBank/DDBJ whole genome shotgun (WGS) entry which is preliminary data.</text>
</comment>
<name>A0A9W9A2Q7_9AGAR</name>
<proteinExistence type="predicted"/>
<feature type="compositionally biased region" description="Polar residues" evidence="1">
    <location>
        <begin position="233"/>
        <end position="250"/>
    </location>
</feature>
<feature type="chain" id="PRO_5040990146" evidence="2">
    <location>
        <begin position="18"/>
        <end position="331"/>
    </location>
</feature>
<dbReference type="EMBL" id="JANVFS010000027">
    <property type="protein sequence ID" value="KAJ4472592.1"/>
    <property type="molecule type" value="Genomic_DNA"/>
</dbReference>
<dbReference type="AlphaFoldDB" id="A0A9W9A2Q7"/>